<feature type="region of interest" description="Disordered" evidence="1">
    <location>
        <begin position="37"/>
        <end position="69"/>
    </location>
</feature>
<dbReference type="InterPro" id="IPR046539">
    <property type="entry name" value="DUF6604"/>
</dbReference>
<organism evidence="3 4">
    <name type="scientific">Terfezia boudieri ATCC MYA-4762</name>
    <dbReference type="NCBI Taxonomy" id="1051890"/>
    <lineage>
        <taxon>Eukaryota</taxon>
        <taxon>Fungi</taxon>
        <taxon>Dikarya</taxon>
        <taxon>Ascomycota</taxon>
        <taxon>Pezizomycotina</taxon>
        <taxon>Pezizomycetes</taxon>
        <taxon>Pezizales</taxon>
        <taxon>Pezizaceae</taxon>
        <taxon>Terfezia</taxon>
    </lineage>
</organism>
<feature type="region of interest" description="Disordered" evidence="1">
    <location>
        <begin position="165"/>
        <end position="186"/>
    </location>
</feature>
<accession>A0A3N4LEH9</accession>
<name>A0A3N4LEH9_9PEZI</name>
<evidence type="ECO:0000256" key="1">
    <source>
        <dbReference type="SAM" id="MobiDB-lite"/>
    </source>
</evidence>
<dbReference type="Pfam" id="PF20253">
    <property type="entry name" value="DUF6604"/>
    <property type="match status" value="1"/>
</dbReference>
<gene>
    <name evidence="3" type="ORF">L211DRAFT_587910</name>
</gene>
<protein>
    <recommendedName>
        <fullName evidence="2">DUF6604 domain-containing protein</fullName>
    </recommendedName>
</protein>
<sequence length="414" mass="46872">MNDITSIRSSYVRYKESTQKLVRWLVTTVALIPPALRDDNSQEHSQASPAKPKRKSGAKSKKGKKAADASIGLTRDPVISIGNFTEYARRIAAQSDNVPVPEGVYSLFESVIHARKMVASFYRQLDTSPDVEAKNESHLNFIRVLEEAFYLLGGSLWREKSAEEREAARKAGKPVPQGKEEGSGTALHMSNRFAELEVEDWDLGMDEEDEEEQPDSKESNEWISHLVKKPGARAKKDKQGKPGKISLSSYKISEDLSAKEEISFAVWCFFIDMNSIRQYLKAIWNQVRKENIDLVTAAVVTSVAVEMIMQLEANLQLSFPQLKDYPSLMRALLTELPIHKIKRVLELLDFCLFFPVHTVCGFRHRVFKQMPKMESRNLKEIAEIADQCGLNGRTFQTSVAQAEKIEDEADFLDQ</sequence>
<dbReference type="PANTHER" id="PTHR38795:SF1">
    <property type="entry name" value="DUF6604 DOMAIN-CONTAINING PROTEIN"/>
    <property type="match status" value="1"/>
</dbReference>
<dbReference type="AlphaFoldDB" id="A0A3N4LEH9"/>
<dbReference type="OrthoDB" id="5238236at2759"/>
<proteinExistence type="predicted"/>
<keyword evidence="4" id="KW-1185">Reference proteome</keyword>
<dbReference type="EMBL" id="ML121582">
    <property type="protein sequence ID" value="RPB19869.1"/>
    <property type="molecule type" value="Genomic_DNA"/>
</dbReference>
<dbReference type="Proteomes" id="UP000267821">
    <property type="component" value="Unassembled WGS sequence"/>
</dbReference>
<dbReference type="InParanoid" id="A0A3N4LEH9"/>
<dbReference type="PANTHER" id="PTHR38795">
    <property type="entry name" value="DUF6604 DOMAIN-CONTAINING PROTEIN"/>
    <property type="match status" value="1"/>
</dbReference>
<evidence type="ECO:0000313" key="3">
    <source>
        <dbReference type="EMBL" id="RPB19869.1"/>
    </source>
</evidence>
<feature type="domain" description="DUF6604" evidence="2">
    <location>
        <begin position="13"/>
        <end position="315"/>
    </location>
</feature>
<evidence type="ECO:0000313" key="4">
    <source>
        <dbReference type="Proteomes" id="UP000267821"/>
    </source>
</evidence>
<evidence type="ECO:0000259" key="2">
    <source>
        <dbReference type="Pfam" id="PF20253"/>
    </source>
</evidence>
<reference evidence="3 4" key="1">
    <citation type="journal article" date="2018" name="Nat. Ecol. Evol.">
        <title>Pezizomycetes genomes reveal the molecular basis of ectomycorrhizal truffle lifestyle.</title>
        <authorList>
            <person name="Murat C."/>
            <person name="Payen T."/>
            <person name="Noel B."/>
            <person name="Kuo A."/>
            <person name="Morin E."/>
            <person name="Chen J."/>
            <person name="Kohler A."/>
            <person name="Krizsan K."/>
            <person name="Balestrini R."/>
            <person name="Da Silva C."/>
            <person name="Montanini B."/>
            <person name="Hainaut M."/>
            <person name="Levati E."/>
            <person name="Barry K.W."/>
            <person name="Belfiori B."/>
            <person name="Cichocki N."/>
            <person name="Clum A."/>
            <person name="Dockter R.B."/>
            <person name="Fauchery L."/>
            <person name="Guy J."/>
            <person name="Iotti M."/>
            <person name="Le Tacon F."/>
            <person name="Lindquist E.A."/>
            <person name="Lipzen A."/>
            <person name="Malagnac F."/>
            <person name="Mello A."/>
            <person name="Molinier V."/>
            <person name="Miyauchi S."/>
            <person name="Poulain J."/>
            <person name="Riccioni C."/>
            <person name="Rubini A."/>
            <person name="Sitrit Y."/>
            <person name="Splivallo R."/>
            <person name="Traeger S."/>
            <person name="Wang M."/>
            <person name="Zifcakova L."/>
            <person name="Wipf D."/>
            <person name="Zambonelli A."/>
            <person name="Paolocci F."/>
            <person name="Nowrousian M."/>
            <person name="Ottonello S."/>
            <person name="Baldrian P."/>
            <person name="Spatafora J.W."/>
            <person name="Henrissat B."/>
            <person name="Nagy L.G."/>
            <person name="Aury J.M."/>
            <person name="Wincker P."/>
            <person name="Grigoriev I.V."/>
            <person name="Bonfante P."/>
            <person name="Martin F.M."/>
        </authorList>
    </citation>
    <scope>NUCLEOTIDE SEQUENCE [LARGE SCALE GENOMIC DNA]</scope>
    <source>
        <strain evidence="3 4">ATCC MYA-4762</strain>
    </source>
</reference>
<feature type="compositionally biased region" description="Basic residues" evidence="1">
    <location>
        <begin position="51"/>
        <end position="64"/>
    </location>
</feature>